<sequence>MTNRIHPKAYALESPKSNVSTTVDSQSPPTPPAPPVTLTVWRKSLLFNCKGFTVFDAEGNLVFRVDKYDRYSKGEIILMDAAGNPLLTIRRKKLSLGKHWEIYDGEESANPRFSVKKHVNFLQPKSLAQVIRCDGGSLVYEVEGSYTQRCCALYDETRMAVAEIRRKEEVGGVDLGLDVFRLVVQPGFDAAVAMAFVVLLEEMFGSRSLVISTR</sequence>
<dbReference type="SUPFAM" id="SSF54518">
    <property type="entry name" value="Tubby C-terminal domain-like"/>
    <property type="match status" value="1"/>
</dbReference>
<dbReference type="InterPro" id="IPR038595">
    <property type="entry name" value="LOR_sf"/>
</dbReference>
<proteinExistence type="inferred from homology"/>
<dbReference type="Gene3D" id="2.40.160.200">
    <property type="entry name" value="LURP1-related"/>
    <property type="match status" value="1"/>
</dbReference>
<dbReference type="Proteomes" id="UP000233837">
    <property type="component" value="Unassembled WGS sequence"/>
</dbReference>
<feature type="compositionally biased region" description="Polar residues" evidence="2">
    <location>
        <begin position="15"/>
        <end position="27"/>
    </location>
</feature>
<name>A0A2I0XHM3_9ASPA</name>
<dbReference type="PANTHER" id="PTHR31087:SF22">
    <property type="entry name" value="PROTEIN LURP-ONE-RELATED 8"/>
    <property type="match status" value="1"/>
</dbReference>
<gene>
    <name evidence="3" type="ORF">MA16_Dca008507</name>
</gene>
<dbReference type="EMBL" id="KZ501875">
    <property type="protein sequence ID" value="PKU87411.1"/>
    <property type="molecule type" value="Genomic_DNA"/>
</dbReference>
<dbReference type="InterPro" id="IPR007612">
    <property type="entry name" value="LOR"/>
</dbReference>
<comment type="similarity">
    <text evidence="1">Belongs to the LOR family.</text>
</comment>
<accession>A0A2I0XHM3</accession>
<evidence type="ECO:0000313" key="4">
    <source>
        <dbReference type="Proteomes" id="UP000233837"/>
    </source>
</evidence>
<dbReference type="PANTHER" id="PTHR31087">
    <property type="match status" value="1"/>
</dbReference>
<protein>
    <submittedName>
        <fullName evidence="3">Protein LURP-one-related 8</fullName>
    </submittedName>
</protein>
<dbReference type="OrthoDB" id="748129at2759"/>
<dbReference type="AlphaFoldDB" id="A0A2I0XHM3"/>
<evidence type="ECO:0000256" key="1">
    <source>
        <dbReference type="ARBA" id="ARBA00005437"/>
    </source>
</evidence>
<keyword evidence="4" id="KW-1185">Reference proteome</keyword>
<dbReference type="InterPro" id="IPR025659">
    <property type="entry name" value="Tubby-like_C"/>
</dbReference>
<dbReference type="Pfam" id="PF04525">
    <property type="entry name" value="LOR"/>
    <property type="match status" value="1"/>
</dbReference>
<reference evidence="3 4" key="1">
    <citation type="journal article" date="2016" name="Sci. Rep.">
        <title>The Dendrobium catenatum Lindl. genome sequence provides insights into polysaccharide synthase, floral development and adaptive evolution.</title>
        <authorList>
            <person name="Zhang G.Q."/>
            <person name="Xu Q."/>
            <person name="Bian C."/>
            <person name="Tsai W.C."/>
            <person name="Yeh C.M."/>
            <person name="Liu K.W."/>
            <person name="Yoshida K."/>
            <person name="Zhang L.S."/>
            <person name="Chang S.B."/>
            <person name="Chen F."/>
            <person name="Shi Y."/>
            <person name="Su Y.Y."/>
            <person name="Zhang Y.Q."/>
            <person name="Chen L.J."/>
            <person name="Yin Y."/>
            <person name="Lin M."/>
            <person name="Huang H."/>
            <person name="Deng H."/>
            <person name="Wang Z.W."/>
            <person name="Zhu S.L."/>
            <person name="Zhao X."/>
            <person name="Deng C."/>
            <person name="Niu S.C."/>
            <person name="Huang J."/>
            <person name="Wang M."/>
            <person name="Liu G.H."/>
            <person name="Yang H.J."/>
            <person name="Xiao X.J."/>
            <person name="Hsiao Y.Y."/>
            <person name="Wu W.L."/>
            <person name="Chen Y.Y."/>
            <person name="Mitsuda N."/>
            <person name="Ohme-Takagi M."/>
            <person name="Luo Y.B."/>
            <person name="Van de Peer Y."/>
            <person name="Liu Z.J."/>
        </authorList>
    </citation>
    <scope>NUCLEOTIDE SEQUENCE [LARGE SCALE GENOMIC DNA]</scope>
    <source>
        <tissue evidence="3">The whole plant</tissue>
    </source>
</reference>
<organism evidence="3 4">
    <name type="scientific">Dendrobium catenatum</name>
    <dbReference type="NCBI Taxonomy" id="906689"/>
    <lineage>
        <taxon>Eukaryota</taxon>
        <taxon>Viridiplantae</taxon>
        <taxon>Streptophyta</taxon>
        <taxon>Embryophyta</taxon>
        <taxon>Tracheophyta</taxon>
        <taxon>Spermatophyta</taxon>
        <taxon>Magnoliopsida</taxon>
        <taxon>Liliopsida</taxon>
        <taxon>Asparagales</taxon>
        <taxon>Orchidaceae</taxon>
        <taxon>Epidendroideae</taxon>
        <taxon>Malaxideae</taxon>
        <taxon>Dendrobiinae</taxon>
        <taxon>Dendrobium</taxon>
    </lineage>
</organism>
<reference evidence="3 4" key="2">
    <citation type="journal article" date="2017" name="Nature">
        <title>The Apostasia genome and the evolution of orchids.</title>
        <authorList>
            <person name="Zhang G.Q."/>
            <person name="Liu K.W."/>
            <person name="Li Z."/>
            <person name="Lohaus R."/>
            <person name="Hsiao Y.Y."/>
            <person name="Niu S.C."/>
            <person name="Wang J.Y."/>
            <person name="Lin Y.C."/>
            <person name="Xu Q."/>
            <person name="Chen L.J."/>
            <person name="Yoshida K."/>
            <person name="Fujiwara S."/>
            <person name="Wang Z.W."/>
            <person name="Zhang Y.Q."/>
            <person name="Mitsuda N."/>
            <person name="Wang M."/>
            <person name="Liu G.H."/>
            <person name="Pecoraro L."/>
            <person name="Huang H.X."/>
            <person name="Xiao X.J."/>
            <person name="Lin M."/>
            <person name="Wu X.Y."/>
            <person name="Wu W.L."/>
            <person name="Chen Y.Y."/>
            <person name="Chang S.B."/>
            <person name="Sakamoto S."/>
            <person name="Ohme-Takagi M."/>
            <person name="Yagi M."/>
            <person name="Zeng S.J."/>
            <person name="Shen C.Y."/>
            <person name="Yeh C.M."/>
            <person name="Luo Y.B."/>
            <person name="Tsai W.C."/>
            <person name="Van de Peer Y."/>
            <person name="Liu Z.J."/>
        </authorList>
    </citation>
    <scope>NUCLEOTIDE SEQUENCE [LARGE SCALE GENOMIC DNA]</scope>
    <source>
        <tissue evidence="3">The whole plant</tissue>
    </source>
</reference>
<evidence type="ECO:0000256" key="2">
    <source>
        <dbReference type="SAM" id="MobiDB-lite"/>
    </source>
</evidence>
<feature type="region of interest" description="Disordered" evidence="2">
    <location>
        <begin position="15"/>
        <end position="34"/>
    </location>
</feature>
<evidence type="ECO:0000313" key="3">
    <source>
        <dbReference type="EMBL" id="PKU87411.1"/>
    </source>
</evidence>